<dbReference type="EMBL" id="KV878210">
    <property type="protein sequence ID" value="OJJ39818.1"/>
    <property type="molecule type" value="Genomic_DNA"/>
</dbReference>
<dbReference type="STRING" id="1073089.A0A1L9RYC2"/>
<dbReference type="GO" id="GO:0016787">
    <property type="term" value="F:hydrolase activity"/>
    <property type="evidence" value="ECO:0007669"/>
    <property type="project" value="UniProtKB-KW"/>
</dbReference>
<dbReference type="InterPro" id="IPR013094">
    <property type="entry name" value="AB_hydrolase_3"/>
</dbReference>
<dbReference type="VEuPathDB" id="FungiDB:ASPWEDRAFT_169643"/>
<name>A0A1L9RYC2_ASPWE</name>
<feature type="domain" description="Alpha/beta hydrolase fold-3" evidence="2">
    <location>
        <begin position="77"/>
        <end position="311"/>
    </location>
</feature>
<dbReference type="PANTHER" id="PTHR48081:SF8">
    <property type="entry name" value="ALPHA_BETA HYDROLASE FOLD-3 DOMAIN-CONTAINING PROTEIN-RELATED"/>
    <property type="match status" value="1"/>
</dbReference>
<dbReference type="InterPro" id="IPR050300">
    <property type="entry name" value="GDXG_lipolytic_enzyme"/>
</dbReference>
<dbReference type="SUPFAM" id="SSF53474">
    <property type="entry name" value="alpha/beta-Hydrolases"/>
    <property type="match status" value="1"/>
</dbReference>
<evidence type="ECO:0000313" key="4">
    <source>
        <dbReference type="Proteomes" id="UP000184383"/>
    </source>
</evidence>
<dbReference type="Pfam" id="PF07859">
    <property type="entry name" value="Abhydrolase_3"/>
    <property type="match status" value="1"/>
</dbReference>
<protein>
    <recommendedName>
        <fullName evidence="2">Alpha/beta hydrolase fold-3 domain-containing protein</fullName>
    </recommendedName>
</protein>
<sequence>MPSRWWLYVQAVVWRFLMRLGMFFHAISWPRPPCPSFIRSFPPSLPSSSRGGKVALHFYCPPDYYRHRKVGHRLPVVVNFHGGGFTLGCPTDDGRWARCVLQEVGAVVVSVGYRLAPEHPFPAAVDDGVEALLYLASHAAELGLDVSRVVLTGFSAGGNLAVTVPLRLRSLYPKEPRGPSVEPGESTQRLVDTSNDLNIVGLFCWYPVLDFEESRDHRRAMSVMPSKTLPAFFTTLFDESYLPDHEDRKSPYASPVRASDQILDDALPHDIFLYICEWDMLVKEGQQFVRRLEGLGKRVRAMMIEKVPHAWDKSPNPFRDQDKIDILYRDACGDIRAIFRK</sequence>
<accession>A0A1L9RYC2</accession>
<dbReference type="AlphaFoldDB" id="A0A1L9RYC2"/>
<proteinExistence type="predicted"/>
<evidence type="ECO:0000256" key="1">
    <source>
        <dbReference type="ARBA" id="ARBA00022801"/>
    </source>
</evidence>
<dbReference type="OrthoDB" id="433474at2759"/>
<keyword evidence="4" id="KW-1185">Reference proteome</keyword>
<gene>
    <name evidence="3" type="ORF">ASPWEDRAFT_169643</name>
</gene>
<dbReference type="GeneID" id="63746344"/>
<organism evidence="3 4">
    <name type="scientific">Aspergillus wentii DTO 134E9</name>
    <dbReference type="NCBI Taxonomy" id="1073089"/>
    <lineage>
        <taxon>Eukaryota</taxon>
        <taxon>Fungi</taxon>
        <taxon>Dikarya</taxon>
        <taxon>Ascomycota</taxon>
        <taxon>Pezizomycotina</taxon>
        <taxon>Eurotiomycetes</taxon>
        <taxon>Eurotiomycetidae</taxon>
        <taxon>Eurotiales</taxon>
        <taxon>Aspergillaceae</taxon>
        <taxon>Aspergillus</taxon>
        <taxon>Aspergillus subgen. Cremei</taxon>
    </lineage>
</organism>
<dbReference type="Proteomes" id="UP000184383">
    <property type="component" value="Unassembled WGS sequence"/>
</dbReference>
<dbReference type="RefSeq" id="XP_040693494.1">
    <property type="nucleotide sequence ID" value="XM_040830496.1"/>
</dbReference>
<reference evidence="4" key="1">
    <citation type="journal article" date="2017" name="Genome Biol.">
        <title>Comparative genomics reveals high biological diversity and specific adaptations in the industrially and medically important fungal genus Aspergillus.</title>
        <authorList>
            <person name="de Vries R.P."/>
            <person name="Riley R."/>
            <person name="Wiebenga A."/>
            <person name="Aguilar-Osorio G."/>
            <person name="Amillis S."/>
            <person name="Uchima C.A."/>
            <person name="Anderluh G."/>
            <person name="Asadollahi M."/>
            <person name="Askin M."/>
            <person name="Barry K."/>
            <person name="Battaglia E."/>
            <person name="Bayram O."/>
            <person name="Benocci T."/>
            <person name="Braus-Stromeyer S.A."/>
            <person name="Caldana C."/>
            <person name="Canovas D."/>
            <person name="Cerqueira G.C."/>
            <person name="Chen F."/>
            <person name="Chen W."/>
            <person name="Choi C."/>
            <person name="Clum A."/>
            <person name="Dos Santos R.A."/>
            <person name="Damasio A.R."/>
            <person name="Diallinas G."/>
            <person name="Emri T."/>
            <person name="Fekete E."/>
            <person name="Flipphi M."/>
            <person name="Freyberg S."/>
            <person name="Gallo A."/>
            <person name="Gournas C."/>
            <person name="Habgood R."/>
            <person name="Hainaut M."/>
            <person name="Harispe M.L."/>
            <person name="Henrissat B."/>
            <person name="Hilden K.S."/>
            <person name="Hope R."/>
            <person name="Hossain A."/>
            <person name="Karabika E."/>
            <person name="Karaffa L."/>
            <person name="Karanyi Z."/>
            <person name="Krasevec N."/>
            <person name="Kuo A."/>
            <person name="Kusch H."/>
            <person name="LaButti K."/>
            <person name="Lagendijk E.L."/>
            <person name="Lapidus A."/>
            <person name="Levasseur A."/>
            <person name="Lindquist E."/>
            <person name="Lipzen A."/>
            <person name="Logrieco A.F."/>
            <person name="MacCabe A."/>
            <person name="Maekelae M.R."/>
            <person name="Malavazi I."/>
            <person name="Melin P."/>
            <person name="Meyer V."/>
            <person name="Mielnichuk N."/>
            <person name="Miskei M."/>
            <person name="Molnar A.P."/>
            <person name="Mule G."/>
            <person name="Ngan C.Y."/>
            <person name="Orejas M."/>
            <person name="Orosz E."/>
            <person name="Ouedraogo J.P."/>
            <person name="Overkamp K.M."/>
            <person name="Park H.-S."/>
            <person name="Perrone G."/>
            <person name="Piumi F."/>
            <person name="Punt P.J."/>
            <person name="Ram A.F."/>
            <person name="Ramon A."/>
            <person name="Rauscher S."/>
            <person name="Record E."/>
            <person name="Riano-Pachon D.M."/>
            <person name="Robert V."/>
            <person name="Roehrig J."/>
            <person name="Ruller R."/>
            <person name="Salamov A."/>
            <person name="Salih N.S."/>
            <person name="Samson R.A."/>
            <person name="Sandor E."/>
            <person name="Sanguinetti M."/>
            <person name="Schuetze T."/>
            <person name="Sepcic K."/>
            <person name="Shelest E."/>
            <person name="Sherlock G."/>
            <person name="Sophianopoulou V."/>
            <person name="Squina F.M."/>
            <person name="Sun H."/>
            <person name="Susca A."/>
            <person name="Todd R.B."/>
            <person name="Tsang A."/>
            <person name="Unkles S.E."/>
            <person name="van de Wiele N."/>
            <person name="van Rossen-Uffink D."/>
            <person name="Oliveira J.V."/>
            <person name="Vesth T.C."/>
            <person name="Visser J."/>
            <person name="Yu J.-H."/>
            <person name="Zhou M."/>
            <person name="Andersen M.R."/>
            <person name="Archer D.B."/>
            <person name="Baker S.E."/>
            <person name="Benoit I."/>
            <person name="Brakhage A.A."/>
            <person name="Braus G.H."/>
            <person name="Fischer R."/>
            <person name="Frisvad J.C."/>
            <person name="Goldman G.H."/>
            <person name="Houbraken J."/>
            <person name="Oakley B."/>
            <person name="Pocsi I."/>
            <person name="Scazzocchio C."/>
            <person name="Seiboth B."/>
            <person name="vanKuyk P.A."/>
            <person name="Wortman J."/>
            <person name="Dyer P.S."/>
            <person name="Grigoriev I.V."/>
        </authorList>
    </citation>
    <scope>NUCLEOTIDE SEQUENCE [LARGE SCALE GENOMIC DNA]</scope>
    <source>
        <strain evidence="4">DTO 134E9</strain>
    </source>
</reference>
<evidence type="ECO:0000259" key="2">
    <source>
        <dbReference type="Pfam" id="PF07859"/>
    </source>
</evidence>
<keyword evidence="1" id="KW-0378">Hydrolase</keyword>
<dbReference type="InterPro" id="IPR029058">
    <property type="entry name" value="AB_hydrolase_fold"/>
</dbReference>
<dbReference type="Gene3D" id="3.40.50.1820">
    <property type="entry name" value="alpha/beta hydrolase"/>
    <property type="match status" value="1"/>
</dbReference>
<evidence type="ECO:0000313" key="3">
    <source>
        <dbReference type="EMBL" id="OJJ39818.1"/>
    </source>
</evidence>
<dbReference type="PANTHER" id="PTHR48081">
    <property type="entry name" value="AB HYDROLASE SUPERFAMILY PROTEIN C4A8.06C"/>
    <property type="match status" value="1"/>
</dbReference>